<evidence type="ECO:0000259" key="2">
    <source>
        <dbReference type="Pfam" id="PF18645"/>
    </source>
</evidence>
<feature type="region of interest" description="Disordered" evidence="1">
    <location>
        <begin position="146"/>
        <end position="324"/>
    </location>
</feature>
<dbReference type="Pfam" id="PF18646">
    <property type="entry name" value="DUF5632"/>
    <property type="match status" value="1"/>
</dbReference>
<dbReference type="EMBL" id="CP023147">
    <property type="protein sequence ID" value="ASW88483.1"/>
    <property type="molecule type" value="Genomic_DNA"/>
</dbReference>
<dbReference type="InterPro" id="IPR040833">
    <property type="entry name" value="DUF5631"/>
</dbReference>
<feature type="domain" description="DUF5632" evidence="3">
    <location>
        <begin position="358"/>
        <end position="436"/>
    </location>
</feature>
<evidence type="ECO:0000256" key="1">
    <source>
        <dbReference type="SAM" id="MobiDB-lite"/>
    </source>
</evidence>
<dbReference type="Proteomes" id="UP000216246">
    <property type="component" value="Chromosome"/>
</dbReference>
<dbReference type="KEGG" id="mmal:CKJ54_00195"/>
<feature type="compositionally biased region" description="Acidic residues" evidence="1">
    <location>
        <begin position="244"/>
        <end position="264"/>
    </location>
</feature>
<dbReference type="InterPro" id="IPR040604">
    <property type="entry name" value="DUF5632"/>
</dbReference>
<name>A0AAC9VRK4_9MYCO</name>
<feature type="domain" description="DUF5631" evidence="2">
    <location>
        <begin position="461"/>
        <end position="555"/>
    </location>
</feature>
<protein>
    <recommendedName>
        <fullName evidence="6">Vegetative cell wall protein</fullName>
    </recommendedName>
</protein>
<dbReference type="RefSeq" id="WP_095576303.1">
    <property type="nucleotide sequence ID" value="NZ_CP023147.1"/>
</dbReference>
<dbReference type="AlphaFoldDB" id="A0AAC9VRK4"/>
<accession>A0AAC9VRK4</accession>
<organism evidence="4 5">
    <name type="scientific">Mycobacterium marseillense</name>
    <dbReference type="NCBI Taxonomy" id="701042"/>
    <lineage>
        <taxon>Bacteria</taxon>
        <taxon>Bacillati</taxon>
        <taxon>Actinomycetota</taxon>
        <taxon>Actinomycetes</taxon>
        <taxon>Mycobacteriales</taxon>
        <taxon>Mycobacteriaceae</taxon>
        <taxon>Mycobacterium</taxon>
        <taxon>Mycobacterium avium complex (MAC)</taxon>
    </lineage>
</organism>
<sequence>MAIFGRMTARQRLRRATRESLAIPAFSSPIDCTPWVTGGLWPAELSTVTAETATLAEYLKADLQRIANGANDQLKMLKRAGMTDPARQAAEARIIEEARGRAVRRVESTIRYLHTVQSGAQSPAAPPPALGPSGTDLEKTQVLPAVREVDDDAEPPQPPPRWRRRPVEPDEPVEPGEPQAAEREATHAEEPTGPADVSPLEATQVIPVVTEEAEPVVEAPVERAPDPAQEPVASGRHHAVLEEPAGDDEPVAPEPEAAPDEEEPVGVADVSPLEETQVIPVITEEAEPVIEAPVDSAPEPEPVAPVDRGRHHAPVEEPAAAGGDEPAVIDQEAPVESTEAVAAAPKPIEKPATPTKFDNERLNRLLEFVVRQEPRLNWAIGDRADGTTVLVTDLAHGWIPSGISLPAGVRLLEPERRSGRVAALIGDTARVVTYAPGDSLRRSADFAATRASVEPRQLPAIDDLARVLSQVTRARAELPKIVTRLADAAAAGTFIVDQEVDVLRVHLDTARYQLLVQYPNVNPALLLKCLLMAATEGIASGDTVSANYHLAWFHKLAAPTSAH</sequence>
<reference evidence="4 5" key="1">
    <citation type="submission" date="2017-08" db="EMBL/GenBank/DDBJ databases">
        <title>Phylogentic analysis of Mycobacterium avium complex whole genomes.</title>
        <authorList>
            <person name="Caverly L.J."/>
            <person name="Spilker T."/>
            <person name="LiPuma J."/>
        </authorList>
    </citation>
    <scope>NUCLEOTIDE SEQUENCE [LARGE SCALE GENOMIC DNA]</scope>
    <source>
        <strain evidence="4 5">FLAC0026</strain>
    </source>
</reference>
<evidence type="ECO:0000259" key="3">
    <source>
        <dbReference type="Pfam" id="PF18646"/>
    </source>
</evidence>
<evidence type="ECO:0000313" key="4">
    <source>
        <dbReference type="EMBL" id="ASW88483.1"/>
    </source>
</evidence>
<evidence type="ECO:0000313" key="5">
    <source>
        <dbReference type="Proteomes" id="UP000216246"/>
    </source>
</evidence>
<feature type="compositionally biased region" description="Basic and acidic residues" evidence="1">
    <location>
        <begin position="180"/>
        <end position="190"/>
    </location>
</feature>
<dbReference type="Pfam" id="PF18645">
    <property type="entry name" value="DUF5631"/>
    <property type="match status" value="1"/>
</dbReference>
<gene>
    <name evidence="4" type="ORF">CKJ54_00195</name>
</gene>
<evidence type="ECO:0008006" key="6">
    <source>
        <dbReference type="Google" id="ProtNLM"/>
    </source>
</evidence>
<proteinExistence type="predicted"/>
<feature type="region of interest" description="Disordered" evidence="1">
    <location>
        <begin position="117"/>
        <end position="136"/>
    </location>
</feature>